<feature type="compositionally biased region" description="Polar residues" evidence="1">
    <location>
        <begin position="158"/>
        <end position="182"/>
    </location>
</feature>
<feature type="compositionally biased region" description="Low complexity" evidence="1">
    <location>
        <begin position="183"/>
        <end position="204"/>
    </location>
</feature>
<feature type="region of interest" description="Disordered" evidence="1">
    <location>
        <begin position="154"/>
        <end position="204"/>
    </location>
</feature>
<dbReference type="HOGENOM" id="CLU_116131_0_0_2"/>
<dbReference type="EMBL" id="JH597768">
    <property type="protein sequence ID" value="EHP69104.1"/>
    <property type="molecule type" value="Genomic_DNA"/>
</dbReference>
<accession>H2C5M7</accession>
<proteinExistence type="predicted"/>
<sequence length="204" mass="21299">MNKMALILLAAVVATGAAAGAANFSTLATITYTISQVTSQSSAQPQVILNTANLNLGNLTPGQLGTASANTTMTVNTSGNYTFELNENPIESVFSSFNVTIIVGNKTLYLTEGQNDVHTYLSNGTYQVQIKVSYQVSQNPEGNGVQDKPLIIVKPYQGDNSPDMNSNTRSGVTSASDNSPDHSTNSSQGDNNSGSSDSGYGSDN</sequence>
<evidence type="ECO:0000313" key="2">
    <source>
        <dbReference type="EMBL" id="EHP69104.1"/>
    </source>
</evidence>
<evidence type="ECO:0000313" key="3">
    <source>
        <dbReference type="Proteomes" id="UP000003980"/>
    </source>
</evidence>
<dbReference type="RefSeq" id="WP_009072785.1">
    <property type="nucleotide sequence ID" value="NZ_JH597768.1"/>
</dbReference>
<dbReference type="AlphaFoldDB" id="H2C5M7"/>
<protein>
    <submittedName>
        <fullName evidence="2">Uncharacterized protein</fullName>
    </submittedName>
</protein>
<dbReference type="eggNOG" id="arCOG06029">
    <property type="taxonomic scope" value="Archaea"/>
</dbReference>
<evidence type="ECO:0000256" key="1">
    <source>
        <dbReference type="SAM" id="MobiDB-lite"/>
    </source>
</evidence>
<organism evidence="2 3">
    <name type="scientific">Metallosphaera yellowstonensis MK1</name>
    <dbReference type="NCBI Taxonomy" id="671065"/>
    <lineage>
        <taxon>Archaea</taxon>
        <taxon>Thermoproteota</taxon>
        <taxon>Thermoprotei</taxon>
        <taxon>Sulfolobales</taxon>
        <taxon>Sulfolobaceae</taxon>
        <taxon>Metallosphaera</taxon>
    </lineage>
</organism>
<reference evidence="2 3" key="1">
    <citation type="submission" date="2012-01" db="EMBL/GenBank/DDBJ databases">
        <title>Improved High-Quality Draft sequence of Metallosphaera yellowstonensis MK1.</title>
        <authorList>
            <consortium name="US DOE Joint Genome Institute"/>
            <person name="Lucas S."/>
            <person name="Han J."/>
            <person name="Cheng J.-F."/>
            <person name="Goodwin L."/>
            <person name="Pitluck S."/>
            <person name="Peters L."/>
            <person name="Teshima H."/>
            <person name="Detter J.C."/>
            <person name="Han C."/>
            <person name="Tapia R."/>
            <person name="Land M."/>
            <person name="Hauser L."/>
            <person name="Kyrpides N."/>
            <person name="Kozubal M."/>
            <person name="Macur R.E."/>
            <person name="Jay Z."/>
            <person name="Inskeep W."/>
            <person name="Woyke T."/>
        </authorList>
    </citation>
    <scope>NUCLEOTIDE SEQUENCE [LARGE SCALE GENOMIC DNA]</scope>
    <source>
        <strain evidence="2 3">MK1</strain>
    </source>
</reference>
<dbReference type="OrthoDB" id="36941at2157"/>
<gene>
    <name evidence="2" type="ORF">MetMK1DRAFT_00018500</name>
</gene>
<dbReference type="Proteomes" id="UP000003980">
    <property type="component" value="Unassembled WGS sequence"/>
</dbReference>
<keyword evidence="3" id="KW-1185">Reference proteome</keyword>
<name>H2C5M7_9CREN</name>